<comment type="subcellular location">
    <subcellularLocation>
        <location evidence="1">Membrane</location>
        <topology evidence="1">Multi-pass membrane protein</topology>
    </subcellularLocation>
</comment>
<evidence type="ECO:0000313" key="9">
    <source>
        <dbReference type="Proteomes" id="UP000253517"/>
    </source>
</evidence>
<keyword evidence="5 7" id="KW-1133">Transmembrane helix</keyword>
<dbReference type="InterPro" id="IPR029044">
    <property type="entry name" value="Nucleotide-diphossugar_trans"/>
</dbReference>
<keyword evidence="3 8" id="KW-0808">Transferase</keyword>
<evidence type="ECO:0000256" key="5">
    <source>
        <dbReference type="ARBA" id="ARBA00022989"/>
    </source>
</evidence>
<dbReference type="RefSeq" id="WP_114366458.1">
    <property type="nucleotide sequence ID" value="NZ_BHZF01000005.1"/>
</dbReference>
<dbReference type="Gene3D" id="3.90.550.10">
    <property type="entry name" value="Spore Coat Polysaccharide Biosynthesis Protein SpsA, Chain A"/>
    <property type="match status" value="1"/>
</dbReference>
<dbReference type="Proteomes" id="UP000253517">
    <property type="component" value="Unassembled WGS sequence"/>
</dbReference>
<evidence type="ECO:0000256" key="6">
    <source>
        <dbReference type="ARBA" id="ARBA00023136"/>
    </source>
</evidence>
<dbReference type="Pfam" id="PF13641">
    <property type="entry name" value="Glyco_tranf_2_3"/>
    <property type="match status" value="1"/>
</dbReference>
<organism evidence="8 9">
    <name type="scientific">Schleiferia thermophila</name>
    <dbReference type="NCBI Taxonomy" id="884107"/>
    <lineage>
        <taxon>Bacteria</taxon>
        <taxon>Pseudomonadati</taxon>
        <taxon>Bacteroidota</taxon>
        <taxon>Flavobacteriia</taxon>
        <taxon>Flavobacteriales</taxon>
        <taxon>Schleiferiaceae</taxon>
        <taxon>Schleiferia</taxon>
    </lineage>
</organism>
<evidence type="ECO:0000256" key="4">
    <source>
        <dbReference type="ARBA" id="ARBA00022692"/>
    </source>
</evidence>
<accession>A0A369A4Q1</accession>
<dbReference type="GO" id="GO:0016757">
    <property type="term" value="F:glycosyltransferase activity"/>
    <property type="evidence" value="ECO:0007669"/>
    <property type="project" value="UniProtKB-KW"/>
</dbReference>
<dbReference type="AlphaFoldDB" id="A0A369A4Q1"/>
<dbReference type="PANTHER" id="PTHR43867:SF2">
    <property type="entry name" value="CELLULOSE SYNTHASE CATALYTIC SUBUNIT A [UDP-FORMING]"/>
    <property type="match status" value="1"/>
</dbReference>
<dbReference type="GO" id="GO:0016020">
    <property type="term" value="C:membrane"/>
    <property type="evidence" value="ECO:0007669"/>
    <property type="project" value="UniProtKB-SubCell"/>
</dbReference>
<dbReference type="SUPFAM" id="SSF53448">
    <property type="entry name" value="Nucleotide-diphospho-sugar transferases"/>
    <property type="match status" value="1"/>
</dbReference>
<feature type="transmembrane region" description="Helical" evidence="7">
    <location>
        <begin position="324"/>
        <end position="342"/>
    </location>
</feature>
<evidence type="ECO:0000256" key="3">
    <source>
        <dbReference type="ARBA" id="ARBA00022679"/>
    </source>
</evidence>
<dbReference type="PANTHER" id="PTHR43867">
    <property type="entry name" value="CELLULOSE SYNTHASE CATALYTIC SUBUNIT A [UDP-FORMING]"/>
    <property type="match status" value="1"/>
</dbReference>
<name>A0A369A4Q1_9FLAO</name>
<evidence type="ECO:0000256" key="2">
    <source>
        <dbReference type="ARBA" id="ARBA00022676"/>
    </source>
</evidence>
<evidence type="ECO:0000256" key="7">
    <source>
        <dbReference type="SAM" id="Phobius"/>
    </source>
</evidence>
<keyword evidence="2" id="KW-0328">Glycosyltransferase</keyword>
<feature type="transmembrane region" description="Helical" evidence="7">
    <location>
        <begin position="348"/>
        <end position="367"/>
    </location>
</feature>
<sequence>MEYIENVLYTLIAIQVFYFFIFGMAGLAPHELKLKRGMPFTRFAILIPGYKEDNIIVDTAKKALEVDYPAEYRRIVVLADSFKPETVEKLRLTGVEVLEVSFEHSTKAKSINKGLEYLSQDPPEAVVILDSDNVMAHFFLRKVSDAFQSGYKIIQAHRTAKNRNTPMAVLDSANEEIGNHIFRKGHRNLGLSAALIGSGMVFEFNLFRKYMSQITDTAGEDKLLEMLLLKDRHTIEYFEHAYVYDEKVSTTKNFGKQRTRWLGAQFYFFRHFFFDGVKHLITKGNIDYFDKCFQMALIPKVLLIGLLGILALVDYFSPYLQCNWIVLTAMYYLAMLASVPANMYDAQLARAIFHIPVAMMALIGSILKITKKTATHFEVTEKGHTGDGN</sequence>
<comment type="caution">
    <text evidence="8">The sequence shown here is derived from an EMBL/GenBank/DDBJ whole genome shotgun (WGS) entry which is preliminary data.</text>
</comment>
<keyword evidence="9" id="KW-1185">Reference proteome</keyword>
<evidence type="ECO:0000313" key="8">
    <source>
        <dbReference type="EMBL" id="RCX02424.1"/>
    </source>
</evidence>
<dbReference type="InterPro" id="IPR050321">
    <property type="entry name" value="Glycosyltr_2/OpgH_subfam"/>
</dbReference>
<reference evidence="8 9" key="1">
    <citation type="submission" date="2018-07" db="EMBL/GenBank/DDBJ databases">
        <title>Genomic Encyclopedia of Type Strains, Phase IV (KMG-IV): sequencing the most valuable type-strain genomes for metagenomic binning, comparative biology and taxonomic classification.</title>
        <authorList>
            <person name="Goeker M."/>
        </authorList>
    </citation>
    <scope>NUCLEOTIDE SEQUENCE [LARGE SCALE GENOMIC DNA]</scope>
    <source>
        <strain evidence="8 9">DSM 21410</strain>
    </source>
</reference>
<feature type="transmembrane region" description="Helical" evidence="7">
    <location>
        <begin position="297"/>
        <end position="317"/>
    </location>
</feature>
<keyword evidence="4 7" id="KW-0812">Transmembrane</keyword>
<feature type="transmembrane region" description="Helical" evidence="7">
    <location>
        <begin position="6"/>
        <end position="28"/>
    </location>
</feature>
<dbReference type="EMBL" id="QPJS01000004">
    <property type="protein sequence ID" value="RCX02424.1"/>
    <property type="molecule type" value="Genomic_DNA"/>
</dbReference>
<gene>
    <name evidence="8" type="ORF">DES35_104185</name>
</gene>
<keyword evidence="6 7" id="KW-0472">Membrane</keyword>
<protein>
    <submittedName>
        <fullName evidence="8">Cellulose synthase/poly-beta-1,6-N-acetylglucosamine synthase-like glycosyltransferase</fullName>
    </submittedName>
</protein>
<evidence type="ECO:0000256" key="1">
    <source>
        <dbReference type="ARBA" id="ARBA00004141"/>
    </source>
</evidence>
<proteinExistence type="predicted"/>